<dbReference type="PANTHER" id="PTHR21666">
    <property type="entry name" value="PEPTIDASE-RELATED"/>
    <property type="match status" value="1"/>
</dbReference>
<feature type="coiled-coil region" evidence="2">
    <location>
        <begin position="32"/>
        <end position="94"/>
    </location>
</feature>
<feature type="signal peptide" evidence="4">
    <location>
        <begin position="1"/>
        <end position="29"/>
    </location>
</feature>
<evidence type="ECO:0000313" key="7">
    <source>
        <dbReference type="EMBL" id="MBM6739034.1"/>
    </source>
</evidence>
<feature type="domain" description="Peptidoglycan hydrolase PcsB coiled-coil" evidence="6">
    <location>
        <begin position="98"/>
        <end position="160"/>
    </location>
</feature>
<name>A0ABS2EBJ3_9FIRM</name>
<keyword evidence="2" id="KW-0175">Coiled coil</keyword>
<dbReference type="SUPFAM" id="SSF51261">
    <property type="entry name" value="Duplicated hybrid motif"/>
    <property type="match status" value="1"/>
</dbReference>
<dbReference type="Proteomes" id="UP000716906">
    <property type="component" value="Unassembled WGS sequence"/>
</dbReference>
<evidence type="ECO:0000259" key="6">
    <source>
        <dbReference type="Pfam" id="PF24568"/>
    </source>
</evidence>
<organism evidence="7 8">
    <name type="scientific">Faecalicatena fissicatena</name>
    <dbReference type="NCBI Taxonomy" id="290055"/>
    <lineage>
        <taxon>Bacteria</taxon>
        <taxon>Bacillati</taxon>
        <taxon>Bacillota</taxon>
        <taxon>Clostridia</taxon>
        <taxon>Lachnospirales</taxon>
        <taxon>Lachnospiraceae</taxon>
        <taxon>Faecalicatena</taxon>
    </lineage>
</organism>
<feature type="region of interest" description="Disordered" evidence="3">
    <location>
        <begin position="217"/>
        <end position="285"/>
    </location>
</feature>
<protein>
    <submittedName>
        <fullName evidence="7">Peptidoglycan DD-metalloendopeptidase family protein</fullName>
    </submittedName>
</protein>
<evidence type="ECO:0000259" key="5">
    <source>
        <dbReference type="Pfam" id="PF01551"/>
    </source>
</evidence>
<sequence length="381" mass="41098">MVRKRLVSVLLAGALVAGMGLQVNVTVKADDLQDAKNKASEQQSQIDAAQAEKKELVAQLDGIVADMEQTQADIEAKQEEIAKKADELDAAKIDENNQYESMKLRIQYMYENGNGQFLETLLESKSIAEFLSNAEYITQISEYDRNMLVEFQNVVDKVEKQQEELEQENAELEEMQNSLQSQQTELQSLVDSKSSEIASLQSELSATNAKISELQAAAEEQARLQREAQNSNNNNNNSNDNDYTPGPSYTPSGGTGRLQNPCPAAYISSEFGGRQSPGGIGSTNHKGRDYAAASGTPIYAAASGTVTTVSYSGARGNYVIINHGDISTLYQHCSAIFVSVGQSVGAGANIAAVGSTGNSTGPHLHFEVWVGGTPVDPRLYL</sequence>
<dbReference type="Pfam" id="PF01551">
    <property type="entry name" value="Peptidase_M23"/>
    <property type="match status" value="1"/>
</dbReference>
<dbReference type="InterPro" id="IPR016047">
    <property type="entry name" value="M23ase_b-sheet_dom"/>
</dbReference>
<dbReference type="RefSeq" id="WP_033126851.1">
    <property type="nucleotide sequence ID" value="NZ_JACLYY010000015.1"/>
</dbReference>
<dbReference type="Pfam" id="PF24568">
    <property type="entry name" value="CC_PcsB"/>
    <property type="match status" value="1"/>
</dbReference>
<evidence type="ECO:0000256" key="3">
    <source>
        <dbReference type="SAM" id="MobiDB-lite"/>
    </source>
</evidence>
<evidence type="ECO:0000256" key="1">
    <source>
        <dbReference type="ARBA" id="ARBA00022729"/>
    </source>
</evidence>
<dbReference type="PANTHER" id="PTHR21666:SF289">
    <property type="entry name" value="L-ALA--D-GLU ENDOPEPTIDASE"/>
    <property type="match status" value="1"/>
</dbReference>
<evidence type="ECO:0000313" key="8">
    <source>
        <dbReference type="Proteomes" id="UP000716906"/>
    </source>
</evidence>
<keyword evidence="1 4" id="KW-0732">Signal</keyword>
<evidence type="ECO:0000256" key="4">
    <source>
        <dbReference type="SAM" id="SignalP"/>
    </source>
</evidence>
<dbReference type="Gene3D" id="2.70.70.10">
    <property type="entry name" value="Glucose Permease (Domain IIA)"/>
    <property type="match status" value="1"/>
</dbReference>
<keyword evidence="8" id="KW-1185">Reference proteome</keyword>
<reference evidence="7 8" key="1">
    <citation type="journal article" date="2021" name="Sci. Rep.">
        <title>The distribution of antibiotic resistance genes in chicken gut microbiota commensals.</title>
        <authorList>
            <person name="Juricova H."/>
            <person name="Matiasovicova J."/>
            <person name="Kubasova T."/>
            <person name="Cejkova D."/>
            <person name="Rychlik I."/>
        </authorList>
    </citation>
    <scope>NUCLEOTIDE SEQUENCE [LARGE SCALE GENOMIC DNA]</scope>
    <source>
        <strain evidence="7 8">An773</strain>
    </source>
</reference>
<proteinExistence type="predicted"/>
<comment type="caution">
    <text evidence="7">The sequence shown here is derived from an EMBL/GenBank/DDBJ whole genome shotgun (WGS) entry which is preliminary data.</text>
</comment>
<feature type="chain" id="PRO_5045402084" evidence="4">
    <location>
        <begin position="30"/>
        <end position="381"/>
    </location>
</feature>
<gene>
    <name evidence="7" type="ORF">H7U36_13165</name>
</gene>
<dbReference type="CDD" id="cd12797">
    <property type="entry name" value="M23_peptidase"/>
    <property type="match status" value="1"/>
</dbReference>
<dbReference type="InterPro" id="IPR011055">
    <property type="entry name" value="Dup_hybrid_motif"/>
</dbReference>
<accession>A0ABS2EBJ3</accession>
<dbReference type="InterPro" id="IPR057309">
    <property type="entry name" value="PcsB_CC"/>
</dbReference>
<feature type="compositionally biased region" description="Low complexity" evidence="3">
    <location>
        <begin position="227"/>
        <end position="252"/>
    </location>
</feature>
<feature type="domain" description="M23ase beta-sheet core" evidence="5">
    <location>
        <begin position="284"/>
        <end position="377"/>
    </location>
</feature>
<dbReference type="InterPro" id="IPR050570">
    <property type="entry name" value="Cell_wall_metabolism_enzyme"/>
</dbReference>
<dbReference type="Gene3D" id="6.10.250.3150">
    <property type="match status" value="1"/>
</dbReference>
<evidence type="ECO:0000256" key="2">
    <source>
        <dbReference type="SAM" id="Coils"/>
    </source>
</evidence>
<dbReference type="EMBL" id="JACLYY010000015">
    <property type="protein sequence ID" value="MBM6739034.1"/>
    <property type="molecule type" value="Genomic_DNA"/>
</dbReference>